<dbReference type="EMBL" id="JAJSOF020000017">
    <property type="protein sequence ID" value="KAJ4440539.1"/>
    <property type="molecule type" value="Genomic_DNA"/>
</dbReference>
<gene>
    <name evidence="2" type="ORF">ANN_08680</name>
</gene>
<keyword evidence="3" id="KW-1185">Reference proteome</keyword>
<comment type="caution">
    <text evidence="2">The sequence shown here is derived from an EMBL/GenBank/DDBJ whole genome shotgun (WGS) entry which is preliminary data.</text>
</comment>
<reference evidence="2 3" key="1">
    <citation type="journal article" date="2022" name="Allergy">
        <title>Genome assembly and annotation of Periplaneta americana reveal a comprehensive cockroach allergen profile.</title>
        <authorList>
            <person name="Wang L."/>
            <person name="Xiong Q."/>
            <person name="Saelim N."/>
            <person name="Wang L."/>
            <person name="Nong W."/>
            <person name="Wan A.T."/>
            <person name="Shi M."/>
            <person name="Liu X."/>
            <person name="Cao Q."/>
            <person name="Hui J.H.L."/>
            <person name="Sookrung N."/>
            <person name="Leung T.F."/>
            <person name="Tungtrongchitr A."/>
            <person name="Tsui S.K.W."/>
        </authorList>
    </citation>
    <scope>NUCLEOTIDE SEQUENCE [LARGE SCALE GENOMIC DNA]</scope>
    <source>
        <strain evidence="2">PWHHKU_190912</strain>
    </source>
</reference>
<evidence type="ECO:0000313" key="2">
    <source>
        <dbReference type="EMBL" id="KAJ4440539.1"/>
    </source>
</evidence>
<organism evidence="2 3">
    <name type="scientific">Periplaneta americana</name>
    <name type="common">American cockroach</name>
    <name type="synonym">Blatta americana</name>
    <dbReference type="NCBI Taxonomy" id="6978"/>
    <lineage>
        <taxon>Eukaryota</taxon>
        <taxon>Metazoa</taxon>
        <taxon>Ecdysozoa</taxon>
        <taxon>Arthropoda</taxon>
        <taxon>Hexapoda</taxon>
        <taxon>Insecta</taxon>
        <taxon>Pterygota</taxon>
        <taxon>Neoptera</taxon>
        <taxon>Polyneoptera</taxon>
        <taxon>Dictyoptera</taxon>
        <taxon>Blattodea</taxon>
        <taxon>Blattoidea</taxon>
        <taxon>Blattidae</taxon>
        <taxon>Blattinae</taxon>
        <taxon>Periplaneta</taxon>
    </lineage>
</organism>
<feature type="region of interest" description="Disordered" evidence="1">
    <location>
        <begin position="49"/>
        <end position="68"/>
    </location>
</feature>
<evidence type="ECO:0000313" key="3">
    <source>
        <dbReference type="Proteomes" id="UP001148838"/>
    </source>
</evidence>
<evidence type="ECO:0000256" key="1">
    <source>
        <dbReference type="SAM" id="MobiDB-lite"/>
    </source>
</evidence>
<dbReference type="Proteomes" id="UP001148838">
    <property type="component" value="Unassembled WGS sequence"/>
</dbReference>
<accession>A0ABQ8T3A3</accession>
<feature type="region of interest" description="Disordered" evidence="1">
    <location>
        <begin position="103"/>
        <end position="124"/>
    </location>
</feature>
<name>A0ABQ8T3A3_PERAM</name>
<protein>
    <submittedName>
        <fullName evidence="2">Uncharacterized protein</fullName>
    </submittedName>
</protein>
<sequence>MAGLFEGGNELVGSLKAILNLNCSNERNGEPKTQSTTSFEEAIKLTGAILKNKPPGPQRRMRTPENFESEKRCCAAQAALLEDIQLHLESAIVRRPNLRSGLQLSHGQERRPEMSKDNLVALDI</sequence>
<proteinExistence type="predicted"/>
<feature type="compositionally biased region" description="Basic and acidic residues" evidence="1">
    <location>
        <begin position="107"/>
        <end position="116"/>
    </location>
</feature>